<dbReference type="InterPro" id="IPR041698">
    <property type="entry name" value="Methyltransf_25"/>
</dbReference>
<dbReference type="Pfam" id="PF13649">
    <property type="entry name" value="Methyltransf_25"/>
    <property type="match status" value="1"/>
</dbReference>
<evidence type="ECO:0000313" key="2">
    <source>
        <dbReference type="EMBL" id="SVA25939.1"/>
    </source>
</evidence>
<name>A0A381UCS3_9ZZZZ</name>
<dbReference type="SUPFAM" id="SSF53335">
    <property type="entry name" value="S-adenosyl-L-methionine-dependent methyltransferases"/>
    <property type="match status" value="1"/>
</dbReference>
<evidence type="ECO:0000259" key="1">
    <source>
        <dbReference type="Pfam" id="PF13649"/>
    </source>
</evidence>
<dbReference type="AlphaFoldDB" id="A0A381UCS3"/>
<accession>A0A381UCS3</accession>
<dbReference type="InterPro" id="IPR029063">
    <property type="entry name" value="SAM-dependent_MTases_sf"/>
</dbReference>
<dbReference type="EMBL" id="UINC01006175">
    <property type="protein sequence ID" value="SVA25939.1"/>
    <property type="molecule type" value="Genomic_DNA"/>
</dbReference>
<feature type="domain" description="Methyltransferase" evidence="1">
    <location>
        <begin position="26"/>
        <end position="123"/>
    </location>
</feature>
<dbReference type="Gene3D" id="3.40.50.150">
    <property type="entry name" value="Vaccinia Virus protein VP39"/>
    <property type="match status" value="1"/>
</dbReference>
<protein>
    <recommendedName>
        <fullName evidence="1">Methyltransferase domain-containing protein</fullName>
    </recommendedName>
</protein>
<gene>
    <name evidence="2" type="ORF">METZ01_LOCUS78793</name>
</gene>
<organism evidence="2">
    <name type="scientific">marine metagenome</name>
    <dbReference type="NCBI Taxonomy" id="408172"/>
    <lineage>
        <taxon>unclassified sequences</taxon>
        <taxon>metagenomes</taxon>
        <taxon>ecological metagenomes</taxon>
    </lineage>
</organism>
<reference evidence="2" key="1">
    <citation type="submission" date="2018-05" db="EMBL/GenBank/DDBJ databases">
        <authorList>
            <person name="Lanie J.A."/>
            <person name="Ng W.-L."/>
            <person name="Kazmierczak K.M."/>
            <person name="Andrzejewski T.M."/>
            <person name="Davidsen T.M."/>
            <person name="Wayne K.J."/>
            <person name="Tettelin H."/>
            <person name="Glass J.I."/>
            <person name="Rusch D."/>
            <person name="Podicherti R."/>
            <person name="Tsui H.-C.T."/>
            <person name="Winkler M.E."/>
        </authorList>
    </citation>
    <scope>NUCLEOTIDE SEQUENCE</scope>
</reference>
<sequence length="188" mass="19754">MAIFKKFSGESDLRLAMIGAQLGNRVLQIGHADPNLIARLATKVGLSGQAAALVSEEAAAAAVNRAAEAQGVLVDVKVAPLRTPPFAQGWFDIVVIPELIGHMRPHERVGALQGARHVLRVGGRCLVIEAAPRGGLGVLFSARSLDPHYRTAGGAETALQADGFKPVRTLAERNGLLFTEGVNPDAVE</sequence>
<proteinExistence type="predicted"/>